<accession>A0ABT0WHU5</accession>
<proteinExistence type="predicted"/>
<keyword evidence="2" id="KW-1185">Reference proteome</keyword>
<name>A0ABT0WHU5_9BACI</name>
<sequence length="46" mass="5349">MNEKDLRFEAAELETSMVEKVKTFENEINKSNEEDIVVVAYQKKGN</sequence>
<dbReference type="Proteomes" id="UP001523262">
    <property type="component" value="Unassembled WGS sequence"/>
</dbReference>
<evidence type="ECO:0000313" key="1">
    <source>
        <dbReference type="EMBL" id="MCM2535074.1"/>
    </source>
</evidence>
<evidence type="ECO:0000313" key="2">
    <source>
        <dbReference type="Proteomes" id="UP001523262"/>
    </source>
</evidence>
<dbReference type="EMBL" id="JAMQCR010000002">
    <property type="protein sequence ID" value="MCM2535074.1"/>
    <property type="molecule type" value="Genomic_DNA"/>
</dbReference>
<comment type="caution">
    <text evidence="1">The sequence shown here is derived from an EMBL/GenBank/DDBJ whole genome shotgun (WGS) entry which is preliminary data.</text>
</comment>
<reference evidence="1 2" key="1">
    <citation type="submission" date="2022-06" db="EMBL/GenBank/DDBJ databases">
        <authorList>
            <person name="Jeon C.O."/>
        </authorList>
    </citation>
    <scope>NUCLEOTIDE SEQUENCE [LARGE SCALE GENOMIC DNA]</scope>
    <source>
        <strain evidence="1 2">KCTC 13943</strain>
    </source>
</reference>
<organism evidence="1 2">
    <name type="scientific">Neobacillus pocheonensis</name>
    <dbReference type="NCBI Taxonomy" id="363869"/>
    <lineage>
        <taxon>Bacteria</taxon>
        <taxon>Bacillati</taxon>
        <taxon>Bacillota</taxon>
        <taxon>Bacilli</taxon>
        <taxon>Bacillales</taxon>
        <taxon>Bacillaceae</taxon>
        <taxon>Neobacillus</taxon>
    </lineage>
</organism>
<gene>
    <name evidence="1" type="ORF">NDK43_25470</name>
</gene>
<protein>
    <submittedName>
        <fullName evidence="1">Uncharacterized protein</fullName>
    </submittedName>
</protein>